<dbReference type="Proteomes" id="UP001597151">
    <property type="component" value="Unassembled WGS sequence"/>
</dbReference>
<dbReference type="RefSeq" id="WP_380794966.1">
    <property type="nucleotide sequence ID" value="NZ_JBHTKR010000009.1"/>
</dbReference>
<keyword evidence="3" id="KW-1185">Reference proteome</keyword>
<evidence type="ECO:0000313" key="2">
    <source>
        <dbReference type="EMBL" id="MFD1196620.1"/>
    </source>
</evidence>
<evidence type="ECO:0000256" key="1">
    <source>
        <dbReference type="SAM" id="Phobius"/>
    </source>
</evidence>
<gene>
    <name evidence="2" type="primary">puhC</name>
    <name evidence="2" type="ORF">ACFQ3C_18285</name>
</gene>
<dbReference type="NCBIfam" id="TIGR03054">
    <property type="entry name" value="photo_alph_chp1"/>
    <property type="match status" value="1"/>
</dbReference>
<reference evidence="3" key="1">
    <citation type="journal article" date="2019" name="Int. J. Syst. Evol. Microbiol.">
        <title>The Global Catalogue of Microorganisms (GCM) 10K type strain sequencing project: providing services to taxonomists for standard genome sequencing and annotation.</title>
        <authorList>
            <consortium name="The Broad Institute Genomics Platform"/>
            <consortium name="The Broad Institute Genome Sequencing Center for Infectious Disease"/>
            <person name="Wu L."/>
            <person name="Ma J."/>
        </authorList>
    </citation>
    <scope>NUCLEOTIDE SEQUENCE [LARGE SCALE GENOMIC DNA]</scope>
    <source>
        <strain evidence="3">CCUG 55328</strain>
    </source>
</reference>
<keyword evidence="1" id="KW-0472">Membrane</keyword>
<keyword evidence="1" id="KW-0812">Transmembrane</keyword>
<keyword evidence="1" id="KW-1133">Transmembrane helix</keyword>
<evidence type="ECO:0000313" key="3">
    <source>
        <dbReference type="Proteomes" id="UP001597151"/>
    </source>
</evidence>
<sequence length="153" mass="16484">MTMPVHPYKAQPEAELIPRVLGRALTALVLVCLALVAMARLTDRPLEATPPVLPVVAERVIILSGDMSGAARVLDANGQVIAELTPEQGGFISGVYRVLVRERTKHGVALDGPVRLVRTQGNRIAIYDDTTGWSADLMGFGLTNTRAFARLLD</sequence>
<comment type="caution">
    <text evidence="2">The sequence shown here is derived from an EMBL/GenBank/DDBJ whole genome shotgun (WGS) entry which is preliminary data.</text>
</comment>
<accession>A0ABW3THI5</accession>
<protein>
    <submittedName>
        <fullName evidence="2">Photosynthetic complex assembly protein PuhC</fullName>
    </submittedName>
</protein>
<dbReference type="InterPro" id="IPR017495">
    <property type="entry name" value="PuhC"/>
</dbReference>
<dbReference type="EMBL" id="JBHTKR010000009">
    <property type="protein sequence ID" value="MFD1196620.1"/>
    <property type="molecule type" value="Genomic_DNA"/>
</dbReference>
<feature type="transmembrane region" description="Helical" evidence="1">
    <location>
        <begin position="20"/>
        <end position="39"/>
    </location>
</feature>
<organism evidence="2 3">
    <name type="scientific">Seohaeicola saemankumensis</name>
    <dbReference type="NCBI Taxonomy" id="481181"/>
    <lineage>
        <taxon>Bacteria</taxon>
        <taxon>Pseudomonadati</taxon>
        <taxon>Pseudomonadota</taxon>
        <taxon>Alphaproteobacteria</taxon>
        <taxon>Rhodobacterales</taxon>
        <taxon>Roseobacteraceae</taxon>
        <taxon>Seohaeicola</taxon>
    </lineage>
</organism>
<name>A0ABW3THI5_9RHOB</name>
<proteinExistence type="predicted"/>